<dbReference type="RefSeq" id="WP_267880607.1">
    <property type="nucleotide sequence ID" value="NZ_AYXG01000142.1"/>
</dbReference>
<protein>
    <submittedName>
        <fullName evidence="4">Cell envelope-associated transcriptional attenuator LytR-CpsA-Psr</fullName>
    </submittedName>
</protein>
<organism evidence="4 5">
    <name type="scientific">Actinokineospora spheciospongiae</name>
    <dbReference type="NCBI Taxonomy" id="909613"/>
    <lineage>
        <taxon>Bacteria</taxon>
        <taxon>Bacillati</taxon>
        <taxon>Actinomycetota</taxon>
        <taxon>Actinomycetes</taxon>
        <taxon>Pseudonocardiales</taxon>
        <taxon>Pseudonocardiaceae</taxon>
        <taxon>Actinokineospora</taxon>
    </lineage>
</organism>
<dbReference type="PATRIC" id="fig|909613.9.peg.3879"/>
<dbReference type="Gene3D" id="3.40.630.190">
    <property type="entry name" value="LCP protein"/>
    <property type="match status" value="1"/>
</dbReference>
<evidence type="ECO:0000256" key="2">
    <source>
        <dbReference type="SAM" id="MobiDB-lite"/>
    </source>
</evidence>
<feature type="compositionally biased region" description="Pro residues" evidence="2">
    <location>
        <begin position="446"/>
        <end position="456"/>
    </location>
</feature>
<reference evidence="4 5" key="1">
    <citation type="journal article" date="2014" name="Genome Announc.">
        <title>Draft Genome Sequence of the Antitrypanosomally Active Sponge-Associated Bacterium Actinokineospora sp. Strain EG49.</title>
        <authorList>
            <person name="Harjes J."/>
            <person name="Ryu T."/>
            <person name="Abdelmohsen U.R."/>
            <person name="Moitinho-Silva L."/>
            <person name="Horn H."/>
            <person name="Ravasi T."/>
            <person name="Hentschel U."/>
        </authorList>
    </citation>
    <scope>NUCLEOTIDE SEQUENCE [LARGE SCALE GENOMIC DNA]</scope>
    <source>
        <strain evidence="4 5">EG49</strain>
    </source>
</reference>
<evidence type="ECO:0000256" key="1">
    <source>
        <dbReference type="ARBA" id="ARBA00006068"/>
    </source>
</evidence>
<feature type="compositionally biased region" description="Low complexity" evidence="2">
    <location>
        <begin position="9"/>
        <end position="33"/>
    </location>
</feature>
<comment type="caution">
    <text evidence="4">The sequence shown here is derived from an EMBL/GenBank/DDBJ whole genome shotgun (WGS) entry which is preliminary data.</text>
</comment>
<dbReference type="Pfam" id="PF03816">
    <property type="entry name" value="LytR_cpsA_psr"/>
    <property type="match status" value="1"/>
</dbReference>
<comment type="similarity">
    <text evidence="1">Belongs to the LytR/CpsA/Psr (LCP) family.</text>
</comment>
<name>W7J3W3_9PSEU</name>
<dbReference type="Proteomes" id="UP000019277">
    <property type="component" value="Unassembled WGS sequence"/>
</dbReference>
<dbReference type="NCBIfam" id="TIGR00350">
    <property type="entry name" value="lytR_cpsA_psr"/>
    <property type="match status" value="1"/>
</dbReference>
<sequence length="483" mass="50531">MTDRPTPGPAEETPGTRPAETPPAEAQPAGTQPVETQPTEDQPAENQPTENQPIEDQPAETQPTGDQPAEIQPAEDQPTQVQPVEVQPGAVGAERRRVSGWLVAGRALVALVSAAVLAGTGLVTVRVDTFQDSVTTTDALAEAQNSAAAPPEDDGANDILVVGSDTRTDLQGRPLSDRILRQLRTEATDTINTDTLILLRLPRGGGAGHAISIPRDTYVEVPGAGQEKINGAFGVTKARTAQRLVDGGEADRAKVERESDSAGRTALIQSVQNLTGVRVDHYTEVTLYGFYLLTEAVDGVDVCLNRSTSDPDSGADFRAGQQTVRGGDAVSFVRQRKGLPRGDLDRIVRQQTFLASAMNKVLSGGTLTDSAKLSALEQAVSKTVVMDPGLHFLDLVNQAQALASGQVRFTTIPVTGVGARNDRGQSIVTVDVPAVHAYVAGLLSSTPPPPPPPPSLPADNLAGGRLLDLGAPARLAATAPCVD</sequence>
<accession>W7J3W3</accession>
<evidence type="ECO:0000313" key="4">
    <source>
        <dbReference type="EMBL" id="EWC60824.1"/>
    </source>
</evidence>
<dbReference type="STRING" id="909613.UO65_3877"/>
<evidence type="ECO:0000259" key="3">
    <source>
        <dbReference type="Pfam" id="PF03816"/>
    </source>
</evidence>
<dbReference type="eggNOG" id="COG1316">
    <property type="taxonomic scope" value="Bacteria"/>
</dbReference>
<dbReference type="InterPro" id="IPR050922">
    <property type="entry name" value="LytR/CpsA/Psr_CW_biosynth"/>
</dbReference>
<feature type="compositionally biased region" description="Polar residues" evidence="2">
    <location>
        <begin position="34"/>
        <end position="65"/>
    </location>
</feature>
<dbReference type="eggNOG" id="COG0508">
    <property type="taxonomic scope" value="Bacteria"/>
</dbReference>
<dbReference type="EMBL" id="AYXG01000142">
    <property type="protein sequence ID" value="EWC60824.1"/>
    <property type="molecule type" value="Genomic_DNA"/>
</dbReference>
<proteinExistence type="inferred from homology"/>
<keyword evidence="5" id="KW-1185">Reference proteome</keyword>
<dbReference type="InterPro" id="IPR004474">
    <property type="entry name" value="LytR_CpsA_psr"/>
</dbReference>
<dbReference type="AlphaFoldDB" id="W7J3W3"/>
<feature type="region of interest" description="Disordered" evidence="2">
    <location>
        <begin position="1"/>
        <end position="85"/>
    </location>
</feature>
<dbReference type="PANTHER" id="PTHR33392">
    <property type="entry name" value="POLYISOPRENYL-TEICHOIC ACID--PEPTIDOGLYCAN TEICHOIC ACID TRANSFERASE TAGU"/>
    <property type="match status" value="1"/>
</dbReference>
<evidence type="ECO:0000313" key="5">
    <source>
        <dbReference type="Proteomes" id="UP000019277"/>
    </source>
</evidence>
<dbReference type="PANTHER" id="PTHR33392:SF6">
    <property type="entry name" value="POLYISOPRENYL-TEICHOIC ACID--PEPTIDOGLYCAN TEICHOIC ACID TRANSFERASE TAGU"/>
    <property type="match status" value="1"/>
</dbReference>
<feature type="domain" description="Cell envelope-related transcriptional attenuator" evidence="3">
    <location>
        <begin position="192"/>
        <end position="362"/>
    </location>
</feature>
<gene>
    <name evidence="4" type="ORF">UO65_3877</name>
</gene>
<feature type="region of interest" description="Disordered" evidence="2">
    <location>
        <begin position="443"/>
        <end position="463"/>
    </location>
</feature>